<feature type="region of interest" description="Leucine repeat I (LRI)" evidence="3">
    <location>
        <begin position="235"/>
        <end position="295"/>
    </location>
</feature>
<dbReference type="AlphaFoldDB" id="A0A830CBB6"/>
<dbReference type="PROSITE" id="PS50985">
    <property type="entry name" value="GRAS"/>
    <property type="match status" value="1"/>
</dbReference>
<name>A0A830CBB6_9LAMI</name>
<feature type="region of interest" description="VHIID" evidence="3">
    <location>
        <begin position="314"/>
        <end position="379"/>
    </location>
</feature>
<feature type="short sequence motif" description="VHIID" evidence="3">
    <location>
        <begin position="345"/>
        <end position="349"/>
    </location>
</feature>
<comment type="caution">
    <text evidence="3">Lacks conserved residue(s) required for the propagation of feature annotation.</text>
</comment>
<feature type="region of interest" description="Disordered" evidence="4">
    <location>
        <begin position="208"/>
        <end position="228"/>
    </location>
</feature>
<proteinExistence type="inferred from homology"/>
<evidence type="ECO:0000256" key="1">
    <source>
        <dbReference type="ARBA" id="ARBA00023015"/>
    </source>
</evidence>
<sequence>MEPRFDGPFDSSNAFESENQSMPESFVDFEDDCDFSDGVLRYIDQMLMEEDMEDETHMLQESFDFQAKERSFYEVIGQKYPPPEPDNNHSYVDNYHNITTSGSDGSGYVIDVVDPTDYDAYRANSIVCNTSISSSTPSGSKNLGVNPEKCDTNEENNNEANIENSHVEEGRKKVSEEVDDVWVYTLGGREKEFAANIKDLKNAASKRMQQTGQVEGPNAPNGRHGKKRNGKKIVVDLISLLMNCAQFVAAGDHRSANELLRQIRQHSSPFGDGNQRLAHYFADGLEARLAGTGSEIHAARVHEGMTPSDYMRAYCATLISSSFRRILNFASNRLIMIKSEKATKVHIIDFGIFYGFQWPTFIQRVAEREGGPPKLRITGIDFPQPGFQPGERIEDMGRRLARYAKTFNVPFEYNAIAQNWETIKIQDLKIEKGEFVAVNCSYLSKNLVDETDGPESSKNMVLDLIRKINPDIFIHGIVNAAYGVPFFVTRFREVLFHFSALFDMVETILPRERPERMLIERDYFGKEALNVIACEGWERVERPETYKQWQVRHLRAGFMLVPFEKKLIDTIMYMTRKFYHRDFMIVEENKWLLMSWKGRTICAISCWQPV</sequence>
<comment type="caution">
    <text evidence="5">The sequence shown here is derived from an EMBL/GenBank/DDBJ whole genome shotgun (WGS) entry which is preliminary data.</text>
</comment>
<dbReference type="OrthoDB" id="907585at2759"/>
<dbReference type="Proteomes" id="UP000653305">
    <property type="component" value="Unassembled WGS sequence"/>
</dbReference>
<keyword evidence="1" id="KW-0805">Transcription regulation</keyword>
<keyword evidence="6" id="KW-1185">Reference proteome</keyword>
<evidence type="ECO:0000256" key="4">
    <source>
        <dbReference type="SAM" id="MobiDB-lite"/>
    </source>
</evidence>
<dbReference type="PANTHER" id="PTHR31636">
    <property type="entry name" value="OSJNBA0084A10.13 PROTEIN-RELATED"/>
    <property type="match status" value="1"/>
</dbReference>
<feature type="region of interest" description="Disordered" evidence="4">
    <location>
        <begin position="1"/>
        <end position="23"/>
    </location>
</feature>
<feature type="compositionally biased region" description="Polar residues" evidence="4">
    <location>
        <begin position="10"/>
        <end position="23"/>
    </location>
</feature>
<organism evidence="5 6">
    <name type="scientific">Phtheirospermum japonicum</name>
    <dbReference type="NCBI Taxonomy" id="374723"/>
    <lineage>
        <taxon>Eukaryota</taxon>
        <taxon>Viridiplantae</taxon>
        <taxon>Streptophyta</taxon>
        <taxon>Embryophyta</taxon>
        <taxon>Tracheophyta</taxon>
        <taxon>Spermatophyta</taxon>
        <taxon>Magnoliopsida</taxon>
        <taxon>eudicotyledons</taxon>
        <taxon>Gunneridae</taxon>
        <taxon>Pentapetalae</taxon>
        <taxon>asterids</taxon>
        <taxon>lamiids</taxon>
        <taxon>Lamiales</taxon>
        <taxon>Orobanchaceae</taxon>
        <taxon>Orobanchaceae incertae sedis</taxon>
        <taxon>Phtheirospermum</taxon>
    </lineage>
</organism>
<feature type="region of interest" description="Leucine repeat II (LRII)" evidence="3">
    <location>
        <begin position="395"/>
        <end position="427"/>
    </location>
</feature>
<reference evidence="5" key="1">
    <citation type="submission" date="2020-07" db="EMBL/GenBank/DDBJ databases">
        <title>Ethylene signaling mediates host invasion by parasitic plants.</title>
        <authorList>
            <person name="Yoshida S."/>
        </authorList>
    </citation>
    <scope>NUCLEOTIDE SEQUENCE</scope>
    <source>
        <strain evidence="5">Okayama</strain>
    </source>
</reference>
<dbReference type="EMBL" id="BMAC01000247">
    <property type="protein sequence ID" value="GFP91541.1"/>
    <property type="molecule type" value="Genomic_DNA"/>
</dbReference>
<dbReference type="InterPro" id="IPR005202">
    <property type="entry name" value="TF_GRAS"/>
</dbReference>
<evidence type="ECO:0000313" key="5">
    <source>
        <dbReference type="EMBL" id="GFP91541.1"/>
    </source>
</evidence>
<comment type="similarity">
    <text evidence="3">Belongs to the GRAS family.</text>
</comment>
<protein>
    <submittedName>
        <fullName evidence="5">Scarecrow-like protein 9</fullName>
    </submittedName>
</protein>
<evidence type="ECO:0000256" key="3">
    <source>
        <dbReference type="PROSITE-ProRule" id="PRU01191"/>
    </source>
</evidence>
<keyword evidence="2" id="KW-0804">Transcription</keyword>
<evidence type="ECO:0000313" key="6">
    <source>
        <dbReference type="Proteomes" id="UP000653305"/>
    </source>
</evidence>
<gene>
    <name evidence="5" type="ORF">PHJA_001298100</name>
</gene>
<dbReference type="Pfam" id="PF03514">
    <property type="entry name" value="GRAS"/>
    <property type="match status" value="1"/>
</dbReference>
<accession>A0A830CBB6</accession>
<evidence type="ECO:0000256" key="2">
    <source>
        <dbReference type="ARBA" id="ARBA00023163"/>
    </source>
</evidence>
<feature type="region of interest" description="SAW" evidence="3">
    <location>
        <begin position="533"/>
        <end position="608"/>
    </location>
</feature>